<feature type="signal peptide" evidence="1">
    <location>
        <begin position="1"/>
        <end position="23"/>
    </location>
</feature>
<keyword evidence="1" id="KW-0732">Signal</keyword>
<evidence type="ECO:0000313" key="3">
    <source>
        <dbReference type="Proteomes" id="UP000472335"/>
    </source>
</evidence>
<organism evidence="2 3">
    <name type="scientific">Streptomyces scabichelini</name>
    <dbReference type="NCBI Taxonomy" id="2711217"/>
    <lineage>
        <taxon>Bacteria</taxon>
        <taxon>Bacillati</taxon>
        <taxon>Actinomycetota</taxon>
        <taxon>Actinomycetes</taxon>
        <taxon>Kitasatosporales</taxon>
        <taxon>Streptomycetaceae</taxon>
        <taxon>Streptomyces</taxon>
    </lineage>
</organism>
<proteinExistence type="predicted"/>
<protein>
    <submittedName>
        <fullName evidence="2">Uncharacterized protein</fullName>
    </submittedName>
</protein>
<comment type="caution">
    <text evidence="2">The sequence shown here is derived from an EMBL/GenBank/DDBJ whole genome shotgun (WGS) entry which is preliminary data.</text>
</comment>
<evidence type="ECO:0000313" key="2">
    <source>
        <dbReference type="EMBL" id="NGO11682.1"/>
    </source>
</evidence>
<name>A0A6G4VC30_9ACTN</name>
<reference evidence="2 3" key="1">
    <citation type="submission" date="2020-02" db="EMBL/GenBank/DDBJ databases">
        <title>Whole-genome analyses of novel actinobacteria.</title>
        <authorList>
            <person name="Sahin N."/>
            <person name="Gencbay T."/>
        </authorList>
    </citation>
    <scope>NUCLEOTIDE SEQUENCE [LARGE SCALE GENOMIC DNA]</scope>
    <source>
        <strain evidence="2 3">HC44</strain>
    </source>
</reference>
<dbReference type="AlphaFoldDB" id="A0A6G4VC30"/>
<feature type="chain" id="PRO_5039605393" evidence="1">
    <location>
        <begin position="24"/>
        <end position="75"/>
    </location>
</feature>
<dbReference type="RefSeq" id="WP_165264069.1">
    <property type="nucleotide sequence ID" value="NZ_JAAKZY010000112.1"/>
</dbReference>
<accession>A0A6G4VC30</accession>
<dbReference type="EMBL" id="JAAKZY010000112">
    <property type="protein sequence ID" value="NGO11682.1"/>
    <property type="molecule type" value="Genomic_DNA"/>
</dbReference>
<gene>
    <name evidence="2" type="ORF">G5C60_29825</name>
</gene>
<keyword evidence="3" id="KW-1185">Reference proteome</keyword>
<dbReference type="Proteomes" id="UP000472335">
    <property type="component" value="Unassembled WGS sequence"/>
</dbReference>
<evidence type="ECO:0000256" key="1">
    <source>
        <dbReference type="SAM" id="SignalP"/>
    </source>
</evidence>
<sequence length="75" mass="7648">MLNSKKIAAAVAAGVLGSFALMGAGSGAVQAFAGDGSGRCVDDGNGQVRCEYVKKRHLVTDTLEYLGIGNKSTQD</sequence>